<reference evidence="2" key="1">
    <citation type="journal article" date="2015" name="Nature">
        <title>Complex archaea that bridge the gap between prokaryotes and eukaryotes.</title>
        <authorList>
            <person name="Spang A."/>
            <person name="Saw J.H."/>
            <person name="Jorgensen S.L."/>
            <person name="Zaremba-Niedzwiedzka K."/>
            <person name="Martijn J."/>
            <person name="Lind A.E."/>
            <person name="van Eijk R."/>
            <person name="Schleper C."/>
            <person name="Guy L."/>
            <person name="Ettema T.J."/>
        </authorList>
    </citation>
    <scope>NUCLEOTIDE SEQUENCE</scope>
</reference>
<sequence>MCAYRDRVAKAIAKARQGEYERGCVGVRADFARLLQHQPPIEAIKLIDVLRMIDAHREHGPAQGTEERPRPPKTEKGGPDV</sequence>
<dbReference type="AlphaFoldDB" id="A0A0F9MNB4"/>
<name>A0A0F9MNB4_9ZZZZ</name>
<evidence type="ECO:0000313" key="2">
    <source>
        <dbReference type="EMBL" id="KKM70692.1"/>
    </source>
</evidence>
<evidence type="ECO:0000256" key="1">
    <source>
        <dbReference type="SAM" id="MobiDB-lite"/>
    </source>
</evidence>
<proteinExistence type="predicted"/>
<protein>
    <submittedName>
        <fullName evidence="2">Uncharacterized protein</fullName>
    </submittedName>
</protein>
<accession>A0A0F9MNB4</accession>
<comment type="caution">
    <text evidence="2">The sequence shown here is derived from an EMBL/GenBank/DDBJ whole genome shotgun (WGS) entry which is preliminary data.</text>
</comment>
<dbReference type="EMBL" id="LAZR01009769">
    <property type="protein sequence ID" value="KKM70692.1"/>
    <property type="molecule type" value="Genomic_DNA"/>
</dbReference>
<feature type="region of interest" description="Disordered" evidence="1">
    <location>
        <begin position="57"/>
        <end position="81"/>
    </location>
</feature>
<organism evidence="2">
    <name type="scientific">marine sediment metagenome</name>
    <dbReference type="NCBI Taxonomy" id="412755"/>
    <lineage>
        <taxon>unclassified sequences</taxon>
        <taxon>metagenomes</taxon>
        <taxon>ecological metagenomes</taxon>
    </lineage>
</organism>
<gene>
    <name evidence="2" type="ORF">LCGC14_1438200</name>
</gene>